<dbReference type="AlphaFoldDB" id="A0A7Y3RNU1"/>
<name>A0A7Y3RNU1_9PROT</name>
<reference evidence="1 2" key="1">
    <citation type="submission" date="2020-05" db="EMBL/GenBank/DDBJ databases">
        <title>Parvularcula mediterraneae sp. nov., isolated from polypropylene straw from shallow seawater of the seashore of Laganas in Zakynthos island, Greece.</title>
        <authorList>
            <person name="Szabo I."/>
            <person name="Al-Omari J."/>
            <person name="Rado J."/>
            <person name="Szerdahelyi G.S."/>
        </authorList>
    </citation>
    <scope>NUCLEOTIDE SEQUENCE [LARGE SCALE GENOMIC DNA]</scope>
    <source>
        <strain evidence="1 2">ZS-1/3</strain>
    </source>
</reference>
<sequence length="126" mass="13746">MYEAAIGAEEGRLPIGLNVQGYLTCGYHHVAVATSPNIGELLAQANFQAESEALQLRFIQERDRHTIPLSGLRSGEDMPDFAEGTLVRAMGVEVVLCEHAPDAQICKRIIGDKFIIADKVEVVRSP</sequence>
<accession>A0A7Y3RNU1</accession>
<dbReference type="Proteomes" id="UP000536835">
    <property type="component" value="Unassembled WGS sequence"/>
</dbReference>
<protein>
    <submittedName>
        <fullName evidence="1">Uncharacterized protein</fullName>
    </submittedName>
</protein>
<proteinExistence type="predicted"/>
<dbReference type="RefSeq" id="WP_173199337.1">
    <property type="nucleotide sequence ID" value="NZ_JABFCX010000003.1"/>
</dbReference>
<evidence type="ECO:0000313" key="1">
    <source>
        <dbReference type="EMBL" id="NNU16662.1"/>
    </source>
</evidence>
<organism evidence="1 2">
    <name type="scientific">Parvularcula mediterranea</name>
    <dbReference type="NCBI Taxonomy" id="2732508"/>
    <lineage>
        <taxon>Bacteria</taxon>
        <taxon>Pseudomonadati</taxon>
        <taxon>Pseudomonadota</taxon>
        <taxon>Alphaproteobacteria</taxon>
        <taxon>Parvularculales</taxon>
        <taxon>Parvularculaceae</taxon>
        <taxon>Parvularcula</taxon>
    </lineage>
</organism>
<evidence type="ECO:0000313" key="2">
    <source>
        <dbReference type="Proteomes" id="UP000536835"/>
    </source>
</evidence>
<comment type="caution">
    <text evidence="1">The sequence shown here is derived from an EMBL/GenBank/DDBJ whole genome shotgun (WGS) entry which is preliminary data.</text>
</comment>
<gene>
    <name evidence="1" type="ORF">HK107_10050</name>
</gene>
<keyword evidence="2" id="KW-1185">Reference proteome</keyword>
<dbReference type="EMBL" id="JABFCX010000003">
    <property type="protein sequence ID" value="NNU16662.1"/>
    <property type="molecule type" value="Genomic_DNA"/>
</dbReference>